<dbReference type="EMBL" id="LN609528">
    <property type="protein sequence ID" value="CEF62726.1"/>
    <property type="molecule type" value="Genomic_DNA"/>
</dbReference>
<dbReference type="PROSITE" id="PS51476">
    <property type="entry name" value="PROTEASOME_BETA_2"/>
    <property type="match status" value="1"/>
</dbReference>
<dbReference type="GeneID" id="36375091"/>
<dbReference type="STRING" id="34506.A0A090KZ95"/>
<dbReference type="InterPro" id="IPR029055">
    <property type="entry name" value="Ntn_hydrolases_N"/>
</dbReference>
<dbReference type="Pfam" id="PF00227">
    <property type="entry name" value="Proteasome"/>
    <property type="match status" value="1"/>
</dbReference>
<evidence type="ECO:0000256" key="3">
    <source>
        <dbReference type="ARBA" id="ARBA00012039"/>
    </source>
</evidence>
<dbReference type="RefSeq" id="XP_024501928.1">
    <property type="nucleotide sequence ID" value="XM_024647895.1"/>
</dbReference>
<keyword evidence="9" id="KW-0539">Nucleus</keyword>
<evidence type="ECO:0000313" key="12">
    <source>
        <dbReference type="EMBL" id="CEF62726.1"/>
    </source>
</evidence>
<dbReference type="InterPro" id="IPR001353">
    <property type="entry name" value="Proteasome_sua/b"/>
</dbReference>
<keyword evidence="13" id="KW-1185">Reference proteome</keyword>
<comment type="subunit">
    <text evidence="10">The 26S proteasome consists of a 20S proteasome core and two 19S regulatory subunits. The 20S proteasome core is composed of 28 subunits that are arranged in four stacked rings, resulting in a barrel-shaped structure. The two end rings are each formed by seven alpha subunits, and the two central rings are each formed by seven beta subunits. The catalytic chamber with the active sites is on the inside of the barrel.</text>
</comment>
<dbReference type="EC" id="3.4.25.1" evidence="3"/>
<dbReference type="GO" id="GO:0051603">
    <property type="term" value="P:proteolysis involved in protein catabolic process"/>
    <property type="evidence" value="ECO:0007669"/>
    <property type="project" value="InterPro"/>
</dbReference>
<dbReference type="GO" id="GO:0005634">
    <property type="term" value="C:nucleus"/>
    <property type="evidence" value="ECO:0007669"/>
    <property type="project" value="UniProtKB-SubCell"/>
</dbReference>
<name>A0A090KZ95_STRRB</name>
<dbReference type="CDD" id="cd03763">
    <property type="entry name" value="proteasome_beta_type_7"/>
    <property type="match status" value="1"/>
</dbReference>
<evidence type="ECO:0000256" key="6">
    <source>
        <dbReference type="ARBA" id="ARBA00022698"/>
    </source>
</evidence>
<dbReference type="InterPro" id="IPR000243">
    <property type="entry name" value="Pept_T1A_subB"/>
</dbReference>
<dbReference type="eggNOG" id="KOG0173">
    <property type="taxonomic scope" value="Eukaryota"/>
</dbReference>
<sequence>MEKQSKTSVTVDCAPAFDFSNCFRNQAIQKMGAKMPTLTSTGTTIVACVYKDGVLMGADSRATAGNITADKACMKVHKITDSMYACGAGTAADLDQVTKMLSSQMRLLELNTGKKARVVAALRHVKQYLFQYQGYVGAYLLIGGVDPTGPHLYTVSANGFTLSRAYSAEGSGSYAAISVLERGFKFNMTKEEAKELVQKALEAGMHGDNASGNSLNLVDITIDKTEFVGPIVPDFCKRPEPIELKYDFKPGTTHVLRTKIVKYDVVESMELE</sequence>
<dbReference type="PRINTS" id="PR00141">
    <property type="entry name" value="PROTEASOME"/>
</dbReference>
<dbReference type="WBParaSite" id="SRAE_1000099600.1">
    <property type="protein sequence ID" value="SRAE_1000099600.1"/>
    <property type="gene ID" value="WBGene00257596"/>
</dbReference>
<dbReference type="OrthoDB" id="429533at2759"/>
<dbReference type="CTD" id="36375091"/>
<dbReference type="GO" id="GO:0005839">
    <property type="term" value="C:proteasome core complex"/>
    <property type="evidence" value="ECO:0007669"/>
    <property type="project" value="InterPro"/>
</dbReference>
<evidence type="ECO:0000256" key="4">
    <source>
        <dbReference type="ARBA" id="ARBA00022490"/>
    </source>
</evidence>
<feature type="active site" description="Nucleophile" evidence="11">
    <location>
        <position position="43"/>
    </location>
</feature>
<evidence type="ECO:0000256" key="7">
    <source>
        <dbReference type="ARBA" id="ARBA00022801"/>
    </source>
</evidence>
<evidence type="ECO:0000256" key="8">
    <source>
        <dbReference type="ARBA" id="ARBA00022942"/>
    </source>
</evidence>
<keyword evidence="8 12" id="KW-0647">Proteasome</keyword>
<dbReference type="WormBase" id="SRAE_1000099600">
    <property type="protein sequence ID" value="SRP05701"/>
    <property type="gene ID" value="WBGene00257596"/>
</dbReference>
<dbReference type="GO" id="GO:0004298">
    <property type="term" value="F:threonine-type endopeptidase activity"/>
    <property type="evidence" value="ECO:0007669"/>
    <property type="project" value="UniProtKB-KW"/>
</dbReference>
<gene>
    <name evidence="12 14 15" type="ORF">SRAE_1000099600</name>
</gene>
<evidence type="ECO:0000256" key="10">
    <source>
        <dbReference type="ARBA" id="ARBA00026071"/>
    </source>
</evidence>
<reference evidence="14" key="2">
    <citation type="submission" date="2020-12" db="UniProtKB">
        <authorList>
            <consortium name="WormBaseParasite"/>
        </authorList>
    </citation>
    <scope>IDENTIFICATION</scope>
</reference>
<comment type="catalytic activity">
    <reaction evidence="1">
        <text>Cleavage of peptide bonds with very broad specificity.</text>
        <dbReference type="EC" id="3.4.25.1"/>
    </reaction>
</comment>
<evidence type="ECO:0000256" key="5">
    <source>
        <dbReference type="ARBA" id="ARBA00022670"/>
    </source>
</evidence>
<dbReference type="GO" id="GO:0005737">
    <property type="term" value="C:cytoplasm"/>
    <property type="evidence" value="ECO:0007669"/>
    <property type="project" value="TreeGrafter"/>
</dbReference>
<reference evidence="12 13" key="1">
    <citation type="submission" date="2014-09" db="EMBL/GenBank/DDBJ databases">
        <authorList>
            <person name="Martin A.A."/>
        </authorList>
    </citation>
    <scope>NUCLEOTIDE SEQUENCE</scope>
    <source>
        <strain evidence="13">ED321</strain>
        <strain evidence="12">ED321 Heterogonic</strain>
    </source>
</reference>
<evidence type="ECO:0000256" key="1">
    <source>
        <dbReference type="ARBA" id="ARBA00001198"/>
    </source>
</evidence>
<evidence type="ECO:0000313" key="13">
    <source>
        <dbReference type="Proteomes" id="UP000035682"/>
    </source>
</evidence>
<dbReference type="PANTHER" id="PTHR32194:SF4">
    <property type="entry name" value="PROTEASOME SUBUNIT BETA TYPE-7"/>
    <property type="match status" value="1"/>
</dbReference>
<dbReference type="InterPro" id="IPR023333">
    <property type="entry name" value="Proteasome_suB-type"/>
</dbReference>
<evidence type="ECO:0000256" key="2">
    <source>
        <dbReference type="ARBA" id="ARBA00004123"/>
    </source>
</evidence>
<organism evidence="12">
    <name type="scientific">Strongyloides ratti</name>
    <name type="common">Parasitic roundworm</name>
    <dbReference type="NCBI Taxonomy" id="34506"/>
    <lineage>
        <taxon>Eukaryota</taxon>
        <taxon>Metazoa</taxon>
        <taxon>Ecdysozoa</taxon>
        <taxon>Nematoda</taxon>
        <taxon>Chromadorea</taxon>
        <taxon>Rhabditida</taxon>
        <taxon>Tylenchina</taxon>
        <taxon>Panagrolaimomorpha</taxon>
        <taxon>Strongyloidoidea</taxon>
        <taxon>Strongyloididae</taxon>
        <taxon>Strongyloides</taxon>
    </lineage>
</organism>
<dbReference type="AlphaFoldDB" id="A0A090KZ95"/>
<keyword evidence="5" id="KW-0645">Protease</keyword>
<evidence type="ECO:0000313" key="15">
    <source>
        <dbReference type="WormBase" id="SRAE_1000099600"/>
    </source>
</evidence>
<proteinExistence type="predicted"/>
<dbReference type="Gene3D" id="3.60.20.10">
    <property type="entry name" value="Glutamine Phosphoribosylpyrophosphate, subunit 1, domain 1"/>
    <property type="match status" value="1"/>
</dbReference>
<dbReference type="SUPFAM" id="SSF56235">
    <property type="entry name" value="N-terminal nucleophile aminohydrolases (Ntn hydrolases)"/>
    <property type="match status" value="1"/>
</dbReference>
<dbReference type="OMA" id="DHIYCCG"/>
<evidence type="ECO:0000256" key="11">
    <source>
        <dbReference type="PIRSR" id="PIRSR600243-1"/>
    </source>
</evidence>
<evidence type="ECO:0000313" key="14">
    <source>
        <dbReference type="WBParaSite" id="SRAE_1000099600.1"/>
    </source>
</evidence>
<comment type="subcellular location">
    <subcellularLocation>
        <location evidence="2">Nucleus</location>
    </subcellularLocation>
</comment>
<protein>
    <recommendedName>
        <fullName evidence="3">proteasome endopeptidase complex</fullName>
        <ecNumber evidence="3">3.4.25.1</ecNumber>
    </recommendedName>
</protein>
<dbReference type="Proteomes" id="UP000035682">
    <property type="component" value="Unplaced"/>
</dbReference>
<evidence type="ECO:0000256" key="9">
    <source>
        <dbReference type="ARBA" id="ARBA00023242"/>
    </source>
</evidence>
<dbReference type="PANTHER" id="PTHR32194">
    <property type="entry name" value="METALLOPROTEASE TLDD"/>
    <property type="match status" value="1"/>
</dbReference>
<keyword evidence="7" id="KW-0378">Hydrolase</keyword>
<keyword evidence="4" id="KW-0963">Cytoplasm</keyword>
<accession>A0A090KZ95</accession>
<keyword evidence="6" id="KW-0888">Threonine protease</keyword>